<dbReference type="PROSITE" id="PS51463">
    <property type="entry name" value="P_GLUCOSE_ISOMERASE_3"/>
    <property type="match status" value="1"/>
</dbReference>
<dbReference type="GO" id="GO:0097367">
    <property type="term" value="F:carbohydrate derivative binding"/>
    <property type="evidence" value="ECO:0007669"/>
    <property type="project" value="InterPro"/>
</dbReference>
<evidence type="ECO:0000313" key="1">
    <source>
        <dbReference type="EMBL" id="NMH94332.1"/>
    </source>
</evidence>
<dbReference type="RefSeq" id="WP_169415019.1">
    <property type="nucleotide sequence ID" value="NZ_JAAXKZ010000105.1"/>
</dbReference>
<organism evidence="1 2">
    <name type="scientific">Pseudonocardia bannensis</name>
    <dbReference type="NCBI Taxonomy" id="630973"/>
    <lineage>
        <taxon>Bacteria</taxon>
        <taxon>Bacillati</taxon>
        <taxon>Actinomycetota</taxon>
        <taxon>Actinomycetes</taxon>
        <taxon>Pseudonocardiales</taxon>
        <taxon>Pseudonocardiaceae</taxon>
        <taxon>Pseudonocardia</taxon>
    </lineage>
</organism>
<evidence type="ECO:0000313" key="2">
    <source>
        <dbReference type="Proteomes" id="UP000586918"/>
    </source>
</evidence>
<comment type="caution">
    <text evidence="1">The sequence shown here is derived from an EMBL/GenBank/DDBJ whole genome shotgun (WGS) entry which is preliminary data.</text>
</comment>
<dbReference type="SUPFAM" id="SSF53697">
    <property type="entry name" value="SIS domain"/>
    <property type="match status" value="1"/>
</dbReference>
<dbReference type="GO" id="GO:0006094">
    <property type="term" value="P:gluconeogenesis"/>
    <property type="evidence" value="ECO:0007669"/>
    <property type="project" value="InterPro"/>
</dbReference>
<dbReference type="EMBL" id="JAAXKZ010000105">
    <property type="protein sequence ID" value="NMH94332.1"/>
    <property type="molecule type" value="Genomic_DNA"/>
</dbReference>
<dbReference type="Proteomes" id="UP000586918">
    <property type="component" value="Unassembled WGS sequence"/>
</dbReference>
<dbReference type="GO" id="GO:0004347">
    <property type="term" value="F:glucose-6-phosphate isomerase activity"/>
    <property type="evidence" value="ECO:0007669"/>
    <property type="project" value="InterPro"/>
</dbReference>
<dbReference type="InterPro" id="IPR046348">
    <property type="entry name" value="SIS_dom_sf"/>
</dbReference>
<name>A0A848DNK8_9PSEU</name>
<gene>
    <name evidence="1" type="ORF">HF519_22680</name>
</gene>
<keyword evidence="2" id="KW-1185">Reference proteome</keyword>
<reference evidence="1 2" key="1">
    <citation type="submission" date="2020-04" db="EMBL/GenBank/DDBJ databases">
        <authorList>
            <person name="Klaysubun C."/>
            <person name="Duangmal K."/>
            <person name="Lipun K."/>
        </authorList>
    </citation>
    <scope>NUCLEOTIDE SEQUENCE [LARGE SCALE GENOMIC DNA]</scope>
    <source>
        <strain evidence="1 2">DSM 45300</strain>
    </source>
</reference>
<dbReference type="Gene3D" id="3.40.50.10490">
    <property type="entry name" value="Glucose-6-phosphate isomerase like protein, domain 1"/>
    <property type="match status" value="1"/>
</dbReference>
<dbReference type="AlphaFoldDB" id="A0A848DNK8"/>
<proteinExistence type="predicted"/>
<accession>A0A848DNK8</accession>
<keyword evidence="1" id="KW-0413">Isomerase</keyword>
<protein>
    <submittedName>
        <fullName evidence="1">Glucose-6-phosphate isomerase</fullName>
    </submittedName>
</protein>
<dbReference type="InterPro" id="IPR001672">
    <property type="entry name" value="G6P_Isomerase"/>
</dbReference>
<sequence>MNQPSVDLTGGSLSEEVERLAGELTADSVASRIAEGDPSPWGQGSTAADGLGWVDLPRASRPLLGQISALQESFRVAGATRVVLVGTPGVTAGAEAIARDAGVALTVLDTADPGQVGDALAGDLTATVLVVADRAGDTPAGAPDGSAGAMVGSVARVLGDALAAEGVDPAQRTVVITEPGSVLDERARSAGATVITADRDVPDRFSALGPFGLVPAGLAGADVARVLADAAAATEELGRDDPVNPALRLAAALAASTGPLAVDATRGPDGLAEWVEQLITGSFAGQGPLPLLVEGPDAPGWSDAGTTVALGGPTALGSADPAGLTTAGPIGAQFVLWQCAVAAAGRLLDVDPFAAGTGPAPAPAGDPAGDAEPAFVDGTVAVHAGPWLPAGTGTVTEALRALVDLAGTGGHLVVAAWLDRIEDASAAVLRGELARRTGLTTRFGWAPRWRPDGRRDPDAPTGGVFCLLTGDAEEDVPVPGRPYGLAAVQRAQARAEAAALAGGGRPVLRLHLRDRVAGLVTVAKAIQEL</sequence>
<dbReference type="GO" id="GO:0006096">
    <property type="term" value="P:glycolytic process"/>
    <property type="evidence" value="ECO:0007669"/>
    <property type="project" value="InterPro"/>
</dbReference>